<gene>
    <name evidence="3" type="ORF">KCU76_g4816</name>
    <name evidence="4" type="ORF">KCU98_g19397</name>
</gene>
<dbReference type="EMBL" id="JAHFXS010005618">
    <property type="protein sequence ID" value="KAG9939478.1"/>
    <property type="molecule type" value="Genomic_DNA"/>
</dbReference>
<name>A0A9P8F4Y6_AURME</name>
<keyword evidence="5" id="KW-1185">Reference proteome</keyword>
<comment type="caution">
    <text evidence="4">The sequence shown here is derived from an EMBL/GenBank/DDBJ whole genome shotgun (WGS) entry which is preliminary data.</text>
</comment>
<sequence length="77" mass="8443">MAGPSPISPHGALGPIRQNAGLVSFLAVTGGLLWVLRSRSMARKSLEEKQKKAEDVIDRHPDSTMGRSKSERNPYTR</sequence>
<evidence type="ECO:0000256" key="1">
    <source>
        <dbReference type="SAM" id="MobiDB-lite"/>
    </source>
</evidence>
<evidence type="ECO:0000313" key="3">
    <source>
        <dbReference type="EMBL" id="KAG9694986.1"/>
    </source>
</evidence>
<dbReference type="EMBL" id="JAHFXF010000144">
    <property type="protein sequence ID" value="KAG9694986.1"/>
    <property type="molecule type" value="Genomic_DNA"/>
</dbReference>
<dbReference type="Proteomes" id="UP000779574">
    <property type="component" value="Unassembled WGS sequence"/>
</dbReference>
<evidence type="ECO:0000313" key="4">
    <source>
        <dbReference type="EMBL" id="KAG9939478.1"/>
    </source>
</evidence>
<feature type="non-terminal residue" evidence="4">
    <location>
        <position position="77"/>
    </location>
</feature>
<reference evidence="4" key="1">
    <citation type="journal article" date="2021" name="J Fungi (Basel)">
        <title>Virulence traits and population genomics of the black yeast Aureobasidium melanogenum.</title>
        <authorList>
            <person name="Cernosa A."/>
            <person name="Sun X."/>
            <person name="Gostincar C."/>
            <person name="Fang C."/>
            <person name="Gunde-Cimerman N."/>
            <person name="Song Z."/>
        </authorList>
    </citation>
    <scope>NUCLEOTIDE SEQUENCE</scope>
    <source>
        <strain evidence="4">EXF-9298</strain>
        <strain evidence="3">EXF-9911</strain>
    </source>
</reference>
<evidence type="ECO:0000256" key="2">
    <source>
        <dbReference type="SAM" id="Phobius"/>
    </source>
</evidence>
<organism evidence="4 5">
    <name type="scientific">Aureobasidium melanogenum</name>
    <name type="common">Aureobasidium pullulans var. melanogenum</name>
    <dbReference type="NCBI Taxonomy" id="46634"/>
    <lineage>
        <taxon>Eukaryota</taxon>
        <taxon>Fungi</taxon>
        <taxon>Dikarya</taxon>
        <taxon>Ascomycota</taxon>
        <taxon>Pezizomycotina</taxon>
        <taxon>Dothideomycetes</taxon>
        <taxon>Dothideomycetidae</taxon>
        <taxon>Dothideales</taxon>
        <taxon>Saccotheciaceae</taxon>
        <taxon>Aureobasidium</taxon>
    </lineage>
</organism>
<reference evidence="4" key="2">
    <citation type="submission" date="2021-08" db="EMBL/GenBank/DDBJ databases">
        <authorList>
            <person name="Gostincar C."/>
            <person name="Sun X."/>
            <person name="Song Z."/>
            <person name="Gunde-Cimerman N."/>
        </authorList>
    </citation>
    <scope>NUCLEOTIDE SEQUENCE</scope>
    <source>
        <strain evidence="4">EXF-9298</strain>
        <strain evidence="3">EXF-9911</strain>
    </source>
</reference>
<keyword evidence="2" id="KW-0472">Membrane</keyword>
<proteinExistence type="predicted"/>
<evidence type="ECO:0000313" key="5">
    <source>
        <dbReference type="Proteomes" id="UP000729357"/>
    </source>
</evidence>
<dbReference type="OrthoDB" id="3839679at2759"/>
<dbReference type="AlphaFoldDB" id="A0A9P8F4Y6"/>
<keyword evidence="2" id="KW-0812">Transmembrane</keyword>
<accession>A0A9P8F4Y6</accession>
<keyword evidence="2" id="KW-1133">Transmembrane helix</keyword>
<feature type="transmembrane region" description="Helical" evidence="2">
    <location>
        <begin position="20"/>
        <end position="36"/>
    </location>
</feature>
<protein>
    <submittedName>
        <fullName evidence="4">Uncharacterized protein</fullName>
    </submittedName>
</protein>
<feature type="region of interest" description="Disordered" evidence="1">
    <location>
        <begin position="44"/>
        <end position="77"/>
    </location>
</feature>
<dbReference type="Proteomes" id="UP000729357">
    <property type="component" value="Unassembled WGS sequence"/>
</dbReference>